<organism evidence="1 2">
    <name type="scientific">Bernardetia litoralis (strain ATCC 23117 / DSM 6794 / NBRC 15988 / NCIMB 1366 / Fx l1 / Sio-4)</name>
    <name type="common">Flexibacter litoralis</name>
    <dbReference type="NCBI Taxonomy" id="880071"/>
    <lineage>
        <taxon>Bacteria</taxon>
        <taxon>Pseudomonadati</taxon>
        <taxon>Bacteroidota</taxon>
        <taxon>Cytophagia</taxon>
        <taxon>Cytophagales</taxon>
        <taxon>Bernardetiaceae</taxon>
        <taxon>Bernardetia</taxon>
    </lineage>
</organism>
<proteinExistence type="predicted"/>
<reference evidence="2" key="1">
    <citation type="submission" date="2012-06" db="EMBL/GenBank/DDBJ databases">
        <title>The complete genome of Flexibacter litoralis DSM 6794.</title>
        <authorList>
            <person name="Lucas S."/>
            <person name="Copeland A."/>
            <person name="Lapidus A."/>
            <person name="Glavina del Rio T."/>
            <person name="Dalin E."/>
            <person name="Tice H."/>
            <person name="Bruce D."/>
            <person name="Goodwin L."/>
            <person name="Pitluck S."/>
            <person name="Peters L."/>
            <person name="Ovchinnikova G."/>
            <person name="Lu M."/>
            <person name="Kyrpides N."/>
            <person name="Mavromatis K."/>
            <person name="Ivanova N."/>
            <person name="Brettin T."/>
            <person name="Detter J.C."/>
            <person name="Han C."/>
            <person name="Larimer F."/>
            <person name="Land M."/>
            <person name="Hauser L."/>
            <person name="Markowitz V."/>
            <person name="Cheng J.-F."/>
            <person name="Hugenholtz P."/>
            <person name="Woyke T."/>
            <person name="Wu D."/>
            <person name="Spring S."/>
            <person name="Lang E."/>
            <person name="Kopitz M."/>
            <person name="Brambilla E."/>
            <person name="Klenk H.-P."/>
            <person name="Eisen J.A."/>
        </authorList>
    </citation>
    <scope>NUCLEOTIDE SEQUENCE [LARGE SCALE GENOMIC DNA]</scope>
    <source>
        <strain evidence="2">ATCC 23117 / DSM 6794 / NBRC 15988 / NCIMB 1366 / Sio-4</strain>
    </source>
</reference>
<evidence type="ECO:0008006" key="3">
    <source>
        <dbReference type="Google" id="ProtNLM"/>
    </source>
</evidence>
<keyword evidence="2" id="KW-1185">Reference proteome</keyword>
<dbReference type="HOGENOM" id="CLU_962800_0_0_10"/>
<dbReference type="CDD" id="cd00761">
    <property type="entry name" value="Glyco_tranf_GTA_type"/>
    <property type="match status" value="1"/>
</dbReference>
<evidence type="ECO:0000313" key="1">
    <source>
        <dbReference type="EMBL" id="AFM06314.1"/>
    </source>
</evidence>
<dbReference type="RefSeq" id="WP_014799737.1">
    <property type="nucleotide sequence ID" value="NC_018018.1"/>
</dbReference>
<dbReference type="PATRIC" id="fig|880071.3.peg.4014"/>
<gene>
    <name evidence="1" type="ordered locus">Fleli_4014</name>
</gene>
<sequence>MRVVGFSFIKNAVALDYPIVEAIESVLPLCDEFVIMVGNSDDDTLLLIENLAQKTDKIKIYHSIWDNSLLKGGRVLAVETDKAYAKILENDKINGTKTDWAIYIQGDETVHEKYLSTIKEGMEKYKDDTKVEGLLLNYLHFYGSYDYVGDSRKWYRREIRVVKAREDIFSFRDAQGFRKKPNTILKVKHIDAFVYHYGWVRPPQKQLAKQKAFNTLYKDKEWVDKTFGAMQTFDYSGIDSLKKFEGTHPKVVQERIKKMNWVFEHDISKKNYSPRVRFLTWVEKWTGWRVGEYKNYKRI</sequence>
<dbReference type="SUPFAM" id="SSF53448">
    <property type="entry name" value="Nucleotide-diphospho-sugar transferases"/>
    <property type="match status" value="1"/>
</dbReference>
<name>I4AQS9_BERLS</name>
<dbReference type="Gene3D" id="3.90.550.10">
    <property type="entry name" value="Spore Coat Polysaccharide Biosynthesis Protein SpsA, Chain A"/>
    <property type="match status" value="1"/>
</dbReference>
<dbReference type="STRING" id="880071.Fleli_4014"/>
<dbReference type="OrthoDB" id="9815923at2"/>
<dbReference type="KEGG" id="fli:Fleli_4014"/>
<dbReference type="Proteomes" id="UP000006054">
    <property type="component" value="Chromosome"/>
</dbReference>
<dbReference type="AlphaFoldDB" id="I4AQS9"/>
<accession>I4AQS9</accession>
<dbReference type="EMBL" id="CP003345">
    <property type="protein sequence ID" value="AFM06314.1"/>
    <property type="molecule type" value="Genomic_DNA"/>
</dbReference>
<evidence type="ECO:0000313" key="2">
    <source>
        <dbReference type="Proteomes" id="UP000006054"/>
    </source>
</evidence>
<protein>
    <recommendedName>
        <fullName evidence="3">Glycosyl transferase</fullName>
    </recommendedName>
</protein>
<dbReference type="eggNOG" id="COG0463">
    <property type="taxonomic scope" value="Bacteria"/>
</dbReference>
<dbReference type="InterPro" id="IPR029044">
    <property type="entry name" value="Nucleotide-diphossugar_trans"/>
</dbReference>